<feature type="non-terminal residue" evidence="2">
    <location>
        <position position="1"/>
    </location>
</feature>
<feature type="region of interest" description="Disordered" evidence="1">
    <location>
        <begin position="1"/>
        <end position="41"/>
    </location>
</feature>
<keyword evidence="3" id="KW-1185">Reference proteome</keyword>
<dbReference type="EMBL" id="JAIFRP010004176">
    <property type="protein sequence ID" value="KAK2577618.1"/>
    <property type="molecule type" value="Genomic_DNA"/>
</dbReference>
<organism evidence="2 3">
    <name type="scientific">Odynerus spinipes</name>
    <dbReference type="NCBI Taxonomy" id="1348599"/>
    <lineage>
        <taxon>Eukaryota</taxon>
        <taxon>Metazoa</taxon>
        <taxon>Ecdysozoa</taxon>
        <taxon>Arthropoda</taxon>
        <taxon>Hexapoda</taxon>
        <taxon>Insecta</taxon>
        <taxon>Pterygota</taxon>
        <taxon>Neoptera</taxon>
        <taxon>Endopterygota</taxon>
        <taxon>Hymenoptera</taxon>
        <taxon>Apocrita</taxon>
        <taxon>Aculeata</taxon>
        <taxon>Vespoidea</taxon>
        <taxon>Vespidae</taxon>
        <taxon>Eumeninae</taxon>
        <taxon>Odynerus</taxon>
    </lineage>
</organism>
<comment type="caution">
    <text evidence="2">The sequence shown here is derived from an EMBL/GenBank/DDBJ whole genome shotgun (WGS) entry which is preliminary data.</text>
</comment>
<evidence type="ECO:0000313" key="2">
    <source>
        <dbReference type="EMBL" id="KAK2577618.1"/>
    </source>
</evidence>
<protein>
    <submittedName>
        <fullName evidence="2">Uncharacterized protein</fullName>
    </submittedName>
</protein>
<dbReference type="AlphaFoldDB" id="A0AAD9RD92"/>
<evidence type="ECO:0000313" key="3">
    <source>
        <dbReference type="Proteomes" id="UP001258017"/>
    </source>
</evidence>
<gene>
    <name evidence="2" type="ORF">KPH14_000759</name>
</gene>
<dbReference type="Pfam" id="PF04503">
    <property type="entry name" value="SSDP"/>
    <property type="match status" value="1"/>
</dbReference>
<proteinExistence type="predicted"/>
<sequence length="41" mass="4440">MGPRYPAAGPRPGVRMPQMGNDFNGPPGQPMMPNSMDPTRQ</sequence>
<reference evidence="2" key="2">
    <citation type="journal article" date="2023" name="Commun. Biol.">
        <title>Intrasexual cuticular hydrocarbon dimorphism in a wasp sheds light on hydrocarbon biosynthesis genes in Hymenoptera.</title>
        <authorList>
            <person name="Moris V.C."/>
            <person name="Podsiadlowski L."/>
            <person name="Martin S."/>
            <person name="Oeyen J.P."/>
            <person name="Donath A."/>
            <person name="Petersen M."/>
            <person name="Wilbrandt J."/>
            <person name="Misof B."/>
            <person name="Liedtke D."/>
            <person name="Thamm M."/>
            <person name="Scheiner R."/>
            <person name="Schmitt T."/>
            <person name="Niehuis O."/>
        </authorList>
    </citation>
    <scope>NUCLEOTIDE SEQUENCE</scope>
    <source>
        <strain evidence="2">GBR_01_08_01A</strain>
    </source>
</reference>
<feature type="compositionally biased region" description="Low complexity" evidence="1">
    <location>
        <begin position="1"/>
        <end position="13"/>
    </location>
</feature>
<accession>A0AAD9RD92</accession>
<reference evidence="2" key="1">
    <citation type="submission" date="2021-08" db="EMBL/GenBank/DDBJ databases">
        <authorList>
            <person name="Misof B."/>
            <person name="Oliver O."/>
            <person name="Podsiadlowski L."/>
            <person name="Donath A."/>
            <person name="Peters R."/>
            <person name="Mayer C."/>
            <person name="Rust J."/>
            <person name="Gunkel S."/>
            <person name="Lesny P."/>
            <person name="Martin S."/>
            <person name="Oeyen J.P."/>
            <person name="Petersen M."/>
            <person name="Panagiotis P."/>
            <person name="Wilbrandt J."/>
            <person name="Tanja T."/>
        </authorList>
    </citation>
    <scope>NUCLEOTIDE SEQUENCE</scope>
    <source>
        <strain evidence="2">GBR_01_08_01A</strain>
        <tissue evidence="2">Thorax + abdomen</tissue>
    </source>
</reference>
<name>A0AAD9RD92_9HYME</name>
<dbReference type="Proteomes" id="UP001258017">
    <property type="component" value="Unassembled WGS sequence"/>
</dbReference>
<evidence type="ECO:0000256" key="1">
    <source>
        <dbReference type="SAM" id="MobiDB-lite"/>
    </source>
</evidence>